<dbReference type="CDD" id="cd22235">
    <property type="entry name" value="RHH_CopG_archaea"/>
    <property type="match status" value="1"/>
</dbReference>
<organism evidence="2 3">
    <name type="scientific">Halocalculus aciditolerans</name>
    <dbReference type="NCBI Taxonomy" id="1383812"/>
    <lineage>
        <taxon>Archaea</taxon>
        <taxon>Methanobacteriati</taxon>
        <taxon>Methanobacteriota</taxon>
        <taxon>Stenosarchaea group</taxon>
        <taxon>Halobacteria</taxon>
        <taxon>Halobacteriales</taxon>
        <taxon>Halobacteriaceae</taxon>
        <taxon>Halocalculus</taxon>
    </lineage>
</organism>
<dbReference type="GO" id="GO:0006355">
    <property type="term" value="P:regulation of DNA-templated transcription"/>
    <property type="evidence" value="ECO:0007669"/>
    <property type="project" value="InterPro"/>
</dbReference>
<sequence length="195" mass="22398">MRYRHTGVLRRGMPQERVTVSLDADAKAALTDLVERTDAAQSEVVRRALSFYATNFEAATAAETESDENLSEYHRMLAGGEHVLLDVDFLHAFLDTVDVDDPEEAFIETVDRVSEYHAHEYAERFDDVGELLDWLALCGFLTVRRAEGDTYHIVFPSEEMRWFMMRFIRKSTTEVSFGVEVEEGVSKVLVRERRP</sequence>
<name>A0A830F5W0_9EURY</name>
<dbReference type="InterPro" id="IPR002145">
    <property type="entry name" value="CopG"/>
</dbReference>
<dbReference type="Pfam" id="PF01402">
    <property type="entry name" value="RHH_1"/>
    <property type="match status" value="1"/>
</dbReference>
<reference evidence="2" key="2">
    <citation type="submission" date="2020-09" db="EMBL/GenBank/DDBJ databases">
        <authorList>
            <person name="Sun Q."/>
            <person name="Ohkuma M."/>
        </authorList>
    </citation>
    <scope>NUCLEOTIDE SEQUENCE</scope>
    <source>
        <strain evidence="2">JCM 19596</strain>
    </source>
</reference>
<evidence type="ECO:0000313" key="2">
    <source>
        <dbReference type="EMBL" id="GGL66129.1"/>
    </source>
</evidence>
<evidence type="ECO:0000313" key="3">
    <source>
        <dbReference type="Proteomes" id="UP000607197"/>
    </source>
</evidence>
<proteinExistence type="predicted"/>
<gene>
    <name evidence="2" type="ORF">GCM10009039_25090</name>
</gene>
<comment type="caution">
    <text evidence="2">The sequence shown here is derived from an EMBL/GenBank/DDBJ whole genome shotgun (WGS) entry which is preliminary data.</text>
</comment>
<keyword evidence="3" id="KW-1185">Reference proteome</keyword>
<evidence type="ECO:0000259" key="1">
    <source>
        <dbReference type="Pfam" id="PF01402"/>
    </source>
</evidence>
<accession>A0A830F5W0</accession>
<dbReference type="Proteomes" id="UP000607197">
    <property type="component" value="Unassembled WGS sequence"/>
</dbReference>
<feature type="domain" description="Ribbon-helix-helix protein CopG" evidence="1">
    <location>
        <begin position="16"/>
        <end position="54"/>
    </location>
</feature>
<reference evidence="2" key="1">
    <citation type="journal article" date="2014" name="Int. J. Syst. Evol. Microbiol.">
        <title>Complete genome sequence of Corynebacterium casei LMG S-19264T (=DSM 44701T), isolated from a smear-ripened cheese.</title>
        <authorList>
            <consortium name="US DOE Joint Genome Institute (JGI-PGF)"/>
            <person name="Walter F."/>
            <person name="Albersmeier A."/>
            <person name="Kalinowski J."/>
            <person name="Ruckert C."/>
        </authorList>
    </citation>
    <scope>NUCLEOTIDE SEQUENCE</scope>
    <source>
        <strain evidence="2">JCM 19596</strain>
    </source>
</reference>
<dbReference type="AlphaFoldDB" id="A0A830F5W0"/>
<protein>
    <recommendedName>
        <fullName evidence="1">Ribbon-helix-helix protein CopG domain-containing protein</fullName>
    </recommendedName>
</protein>
<dbReference type="EMBL" id="BMPG01000003">
    <property type="protein sequence ID" value="GGL66129.1"/>
    <property type="molecule type" value="Genomic_DNA"/>
</dbReference>